<dbReference type="InterPro" id="IPR032710">
    <property type="entry name" value="NTF2-like_dom_sf"/>
</dbReference>
<dbReference type="EMBL" id="JAAGMR010000282">
    <property type="protein sequence ID" value="NEB94888.1"/>
    <property type="molecule type" value="Genomic_DNA"/>
</dbReference>
<dbReference type="InterPro" id="IPR000391">
    <property type="entry name" value="Rng_hydr_dOase-bsu"/>
</dbReference>
<name>A0A7K3QY93_9ACTN</name>
<organism evidence="3 4">
    <name type="scientific">Streptomyces bauhiniae</name>
    <dbReference type="NCBI Taxonomy" id="2340725"/>
    <lineage>
        <taxon>Bacteria</taxon>
        <taxon>Bacillati</taxon>
        <taxon>Actinomycetota</taxon>
        <taxon>Actinomycetes</taxon>
        <taxon>Kitasatosporales</taxon>
        <taxon>Streptomycetaceae</taxon>
        <taxon>Streptomyces</taxon>
    </lineage>
</organism>
<dbReference type="NCBIfam" id="NF007479">
    <property type="entry name" value="PRK10069.1"/>
    <property type="match status" value="1"/>
</dbReference>
<protein>
    <submittedName>
        <fullName evidence="3">Aromatic-ring-hydroxylating dioxygenase subunit beta</fullName>
    </submittedName>
</protein>
<proteinExistence type="inferred from homology"/>
<dbReference type="PANTHER" id="PTHR41534:SF2">
    <property type="entry name" value="3-PHENYLPROPIONATE_CINNAMIC ACID DIOXYGENASE SUBUNIT BETA"/>
    <property type="match status" value="1"/>
</dbReference>
<evidence type="ECO:0000256" key="2">
    <source>
        <dbReference type="ARBA" id="ARBA00023002"/>
    </source>
</evidence>
<dbReference type="PANTHER" id="PTHR41534">
    <property type="entry name" value="BLR3401 PROTEIN"/>
    <property type="match status" value="1"/>
</dbReference>
<reference evidence="3 4" key="1">
    <citation type="submission" date="2020-01" db="EMBL/GenBank/DDBJ databases">
        <title>Insect and environment-associated Actinomycetes.</title>
        <authorList>
            <person name="Currrie C."/>
            <person name="Chevrette M."/>
            <person name="Carlson C."/>
            <person name="Stubbendieck R."/>
            <person name="Wendt-Pienkowski E."/>
        </authorList>
    </citation>
    <scope>NUCLEOTIDE SEQUENCE [LARGE SCALE GENOMIC DNA]</scope>
    <source>
        <strain evidence="3 4">SID7754</strain>
    </source>
</reference>
<dbReference type="Pfam" id="PF00866">
    <property type="entry name" value="Ring_hydroxyl_B"/>
    <property type="match status" value="1"/>
</dbReference>
<evidence type="ECO:0000256" key="1">
    <source>
        <dbReference type="ARBA" id="ARBA00009570"/>
    </source>
</evidence>
<keyword evidence="3" id="KW-0223">Dioxygenase</keyword>
<dbReference type="Proteomes" id="UP000470520">
    <property type="component" value="Unassembled WGS sequence"/>
</dbReference>
<comment type="similarity">
    <text evidence="1">Belongs to the bacterial ring-hydroxylating dioxygenase beta subunit family.</text>
</comment>
<dbReference type="Gene3D" id="3.10.450.50">
    <property type="match status" value="1"/>
</dbReference>
<dbReference type="RefSeq" id="WP_164192864.1">
    <property type="nucleotide sequence ID" value="NZ_JAAGMR010000282.1"/>
</dbReference>
<dbReference type="GO" id="GO:0019380">
    <property type="term" value="P:3-phenylpropionate catabolic process"/>
    <property type="evidence" value="ECO:0007669"/>
    <property type="project" value="TreeGrafter"/>
</dbReference>
<gene>
    <name evidence="3" type="ORF">G3I21_24935</name>
</gene>
<dbReference type="CDD" id="cd00667">
    <property type="entry name" value="ring_hydroxylating_dioxygenases_beta"/>
    <property type="match status" value="1"/>
</dbReference>
<dbReference type="SUPFAM" id="SSF54427">
    <property type="entry name" value="NTF2-like"/>
    <property type="match status" value="1"/>
</dbReference>
<keyword evidence="2" id="KW-0560">Oxidoreductase</keyword>
<comment type="caution">
    <text evidence="3">The sequence shown here is derived from an EMBL/GenBank/DDBJ whole genome shotgun (WGS) entry which is preliminary data.</text>
</comment>
<dbReference type="GO" id="GO:0051213">
    <property type="term" value="F:dioxygenase activity"/>
    <property type="evidence" value="ECO:0007669"/>
    <property type="project" value="UniProtKB-KW"/>
</dbReference>
<dbReference type="AlphaFoldDB" id="A0A7K3QY93"/>
<sequence length="189" mass="22316">MTTTEQQPETATASALRTTPLELQHRVEQFLFAEAELLDDHRYQDWLALWAEDAHYWIPTRMTRTIRERHQELSPRGAGAHVSDDYDQLRGRVRAIVSGIHWSEEPPSRTRRLLTNVRIDERADGTLDVRTNFWVYRSRLERHQDWFAGERFDTLRPAEAEFGYPYRIADRKIVFEQTTLLAPSVSIFF</sequence>
<evidence type="ECO:0000313" key="3">
    <source>
        <dbReference type="EMBL" id="NEB94888.1"/>
    </source>
</evidence>
<accession>A0A7K3QY93</accession>
<evidence type="ECO:0000313" key="4">
    <source>
        <dbReference type="Proteomes" id="UP000470520"/>
    </source>
</evidence>